<dbReference type="AlphaFoldDB" id="A0A645CG31"/>
<dbReference type="InterPro" id="IPR008217">
    <property type="entry name" value="Ccc1_fam"/>
</dbReference>
<keyword evidence="4 5" id="KW-0472">Membrane</keyword>
<comment type="subcellular location">
    <subcellularLocation>
        <location evidence="1">Endomembrane system</location>
        <topology evidence="1">Multi-pass membrane protein</topology>
    </subcellularLocation>
</comment>
<dbReference type="GO" id="GO:0012505">
    <property type="term" value="C:endomembrane system"/>
    <property type="evidence" value="ECO:0007669"/>
    <property type="project" value="UniProtKB-SubCell"/>
</dbReference>
<keyword evidence="3 5" id="KW-1133">Transmembrane helix</keyword>
<evidence type="ECO:0000256" key="2">
    <source>
        <dbReference type="ARBA" id="ARBA00022692"/>
    </source>
</evidence>
<feature type="transmembrane region" description="Helical" evidence="5">
    <location>
        <begin position="150"/>
        <end position="174"/>
    </location>
</feature>
<sequence length="232" mass="24472">MWAFLQPVSDFVRHFDAEELRRLAMNAADGIVATAGIVQGLNAADQVDSVLSTAALLSLLAGGIAAASVMYYEASWERDAIVAAVEQERAQHAANPDLELSELASLYVARGVDPELARQVAAQLSARDPVTAHIREELGLDEDDLAIHPVMMGITTFFAFAVGSLVPLAGILLAPPEWDVLVTFAMVLGALVLTSILVARAGHTSVWRTAVRTLLIGAGAMLLSMGGGELLS</sequence>
<feature type="transmembrane region" description="Helical" evidence="5">
    <location>
        <begin position="50"/>
        <end position="72"/>
    </location>
</feature>
<dbReference type="GO" id="GO:0030026">
    <property type="term" value="P:intracellular manganese ion homeostasis"/>
    <property type="evidence" value="ECO:0007669"/>
    <property type="project" value="InterPro"/>
</dbReference>
<dbReference type="GO" id="GO:0005384">
    <property type="term" value="F:manganese ion transmembrane transporter activity"/>
    <property type="evidence" value="ECO:0007669"/>
    <property type="project" value="InterPro"/>
</dbReference>
<dbReference type="EMBL" id="VSSQ01026972">
    <property type="protein sequence ID" value="MPM75946.1"/>
    <property type="molecule type" value="Genomic_DNA"/>
</dbReference>
<reference evidence="6" key="1">
    <citation type="submission" date="2019-08" db="EMBL/GenBank/DDBJ databases">
        <authorList>
            <person name="Kucharzyk K."/>
            <person name="Murdoch R.W."/>
            <person name="Higgins S."/>
            <person name="Loffler F."/>
        </authorList>
    </citation>
    <scope>NUCLEOTIDE SEQUENCE</scope>
</reference>
<name>A0A645CG31_9ZZZZ</name>
<evidence type="ECO:0000256" key="3">
    <source>
        <dbReference type="ARBA" id="ARBA00022989"/>
    </source>
</evidence>
<feature type="transmembrane region" description="Helical" evidence="5">
    <location>
        <begin position="211"/>
        <end position="231"/>
    </location>
</feature>
<feature type="transmembrane region" description="Helical" evidence="5">
    <location>
        <begin position="180"/>
        <end position="199"/>
    </location>
</feature>
<evidence type="ECO:0008006" key="7">
    <source>
        <dbReference type="Google" id="ProtNLM"/>
    </source>
</evidence>
<protein>
    <recommendedName>
        <fullName evidence="7">VIT family protein</fullName>
    </recommendedName>
</protein>
<evidence type="ECO:0000256" key="4">
    <source>
        <dbReference type="ARBA" id="ARBA00023136"/>
    </source>
</evidence>
<dbReference type="PANTHER" id="PTHR31851">
    <property type="entry name" value="FE(2+)/MN(2+) TRANSPORTER PCL1"/>
    <property type="match status" value="1"/>
</dbReference>
<accession>A0A645CG31</accession>
<gene>
    <name evidence="6" type="ORF">SDC9_122941</name>
</gene>
<organism evidence="6">
    <name type="scientific">bioreactor metagenome</name>
    <dbReference type="NCBI Taxonomy" id="1076179"/>
    <lineage>
        <taxon>unclassified sequences</taxon>
        <taxon>metagenomes</taxon>
        <taxon>ecological metagenomes</taxon>
    </lineage>
</organism>
<proteinExistence type="predicted"/>
<keyword evidence="2 5" id="KW-0812">Transmembrane</keyword>
<evidence type="ECO:0000313" key="6">
    <source>
        <dbReference type="EMBL" id="MPM75946.1"/>
    </source>
</evidence>
<dbReference type="Pfam" id="PF01988">
    <property type="entry name" value="VIT1"/>
    <property type="match status" value="1"/>
</dbReference>
<evidence type="ECO:0000256" key="1">
    <source>
        <dbReference type="ARBA" id="ARBA00004127"/>
    </source>
</evidence>
<evidence type="ECO:0000256" key="5">
    <source>
        <dbReference type="SAM" id="Phobius"/>
    </source>
</evidence>
<comment type="caution">
    <text evidence="6">The sequence shown here is derived from an EMBL/GenBank/DDBJ whole genome shotgun (WGS) entry which is preliminary data.</text>
</comment>